<evidence type="ECO:0000256" key="17">
    <source>
        <dbReference type="ARBA" id="ARBA00041204"/>
    </source>
</evidence>
<evidence type="ECO:0000256" key="10">
    <source>
        <dbReference type="ARBA" id="ARBA00022989"/>
    </source>
</evidence>
<comment type="subcellular location">
    <subcellularLocation>
        <location evidence="1">Cell membrane</location>
        <topology evidence="1">Single-pass type II membrane protein</topology>
    </subcellularLocation>
</comment>
<evidence type="ECO:0000256" key="2">
    <source>
        <dbReference type="ARBA" id="ARBA00005876"/>
    </source>
</evidence>
<keyword evidence="12" id="KW-0406">Ion transport</keyword>
<organism evidence="20 21">
    <name type="scientific">Gambusia affinis</name>
    <name type="common">Western mosquitofish</name>
    <name type="synonym">Heterandria affinis</name>
    <dbReference type="NCBI Taxonomy" id="33528"/>
    <lineage>
        <taxon>Eukaryota</taxon>
        <taxon>Metazoa</taxon>
        <taxon>Chordata</taxon>
        <taxon>Craniata</taxon>
        <taxon>Vertebrata</taxon>
        <taxon>Euteleostomi</taxon>
        <taxon>Actinopterygii</taxon>
        <taxon>Neopterygii</taxon>
        <taxon>Teleostei</taxon>
        <taxon>Neoteleostei</taxon>
        <taxon>Acanthomorphata</taxon>
        <taxon>Ovalentaria</taxon>
        <taxon>Atherinomorphae</taxon>
        <taxon>Cyprinodontiformes</taxon>
        <taxon>Poeciliidae</taxon>
        <taxon>Poeciliinae</taxon>
        <taxon>Gambusia</taxon>
    </lineage>
</organism>
<dbReference type="PROSITE" id="PS00391">
    <property type="entry name" value="ATPASE_NA_K_BETA_2"/>
    <property type="match status" value="1"/>
</dbReference>
<evidence type="ECO:0000256" key="14">
    <source>
        <dbReference type="ARBA" id="ARBA00023157"/>
    </source>
</evidence>
<dbReference type="NCBIfam" id="TIGR01107">
    <property type="entry name" value="Na_K_ATPase_bet"/>
    <property type="match status" value="1"/>
</dbReference>
<keyword evidence="16" id="KW-0739">Sodium transport</keyword>
<dbReference type="Pfam" id="PF00287">
    <property type="entry name" value="Na_K-ATPase"/>
    <property type="match status" value="1"/>
</dbReference>
<dbReference type="InterPro" id="IPR000402">
    <property type="entry name" value="Na/K_ATPase_sub_beta"/>
</dbReference>
<dbReference type="EMBL" id="NHOQ01001250">
    <property type="protein sequence ID" value="PWA25556.1"/>
    <property type="molecule type" value="Genomic_DNA"/>
</dbReference>
<proteinExistence type="inferred from homology"/>
<evidence type="ECO:0000256" key="8">
    <source>
        <dbReference type="ARBA" id="ARBA00022958"/>
    </source>
</evidence>
<name>A0A315VR54_GAMAF</name>
<keyword evidence="6" id="KW-0740">Sodium/potassium transport</keyword>
<dbReference type="GO" id="GO:1990573">
    <property type="term" value="P:potassium ion import across plasma membrane"/>
    <property type="evidence" value="ECO:0007669"/>
    <property type="project" value="TreeGrafter"/>
</dbReference>
<dbReference type="STRING" id="33528.ENSGAFP00000003814"/>
<gene>
    <name evidence="20" type="ORF">CCH79_00019661</name>
</gene>
<keyword evidence="14" id="KW-1015">Disulfide bond</keyword>
<evidence type="ECO:0000313" key="20">
    <source>
        <dbReference type="EMBL" id="PWA25556.1"/>
    </source>
</evidence>
<dbReference type="GO" id="GO:0036376">
    <property type="term" value="P:sodium ion export across plasma membrane"/>
    <property type="evidence" value="ECO:0007669"/>
    <property type="project" value="TreeGrafter"/>
</dbReference>
<feature type="compositionally biased region" description="Polar residues" evidence="18">
    <location>
        <begin position="400"/>
        <end position="410"/>
    </location>
</feature>
<evidence type="ECO:0000256" key="12">
    <source>
        <dbReference type="ARBA" id="ARBA00023065"/>
    </source>
</evidence>
<keyword evidence="13 19" id="KW-0472">Membrane</keyword>
<protein>
    <recommendedName>
        <fullName evidence="17">Sodium/potassium-transporting ATPase subunit beta-3</fullName>
    </recommendedName>
</protein>
<keyword evidence="8" id="KW-0630">Potassium</keyword>
<evidence type="ECO:0000256" key="18">
    <source>
        <dbReference type="SAM" id="MobiDB-lite"/>
    </source>
</evidence>
<keyword evidence="5" id="KW-0633">Potassium transport</keyword>
<feature type="region of interest" description="Disordered" evidence="18">
    <location>
        <begin position="1"/>
        <end position="82"/>
    </location>
</feature>
<evidence type="ECO:0000256" key="16">
    <source>
        <dbReference type="ARBA" id="ARBA00023201"/>
    </source>
</evidence>
<dbReference type="Proteomes" id="UP000250572">
    <property type="component" value="Unassembled WGS sequence"/>
</dbReference>
<keyword evidence="7 19" id="KW-0812">Transmembrane</keyword>
<dbReference type="GO" id="GO:0005890">
    <property type="term" value="C:sodium:potassium-exchanging ATPase complex"/>
    <property type="evidence" value="ECO:0007669"/>
    <property type="project" value="InterPro"/>
</dbReference>
<evidence type="ECO:0000256" key="6">
    <source>
        <dbReference type="ARBA" id="ARBA00022607"/>
    </source>
</evidence>
<evidence type="ECO:0000256" key="15">
    <source>
        <dbReference type="ARBA" id="ARBA00023180"/>
    </source>
</evidence>
<feature type="region of interest" description="Disordered" evidence="18">
    <location>
        <begin position="380"/>
        <end position="410"/>
    </location>
</feature>
<evidence type="ECO:0000256" key="7">
    <source>
        <dbReference type="ARBA" id="ARBA00022692"/>
    </source>
</evidence>
<keyword evidence="21" id="KW-1185">Reference proteome</keyword>
<keyword evidence="15" id="KW-0325">Glycoprotein</keyword>
<keyword evidence="3" id="KW-0813">Transport</keyword>
<dbReference type="AlphaFoldDB" id="A0A315VR54"/>
<dbReference type="InterPro" id="IPR038702">
    <property type="entry name" value="Na/K_ATPase_sub_beta_sf"/>
</dbReference>
<feature type="compositionally biased region" description="Basic and acidic residues" evidence="18">
    <location>
        <begin position="16"/>
        <end position="29"/>
    </location>
</feature>
<dbReference type="GO" id="GO:0001671">
    <property type="term" value="F:ATPase activator activity"/>
    <property type="evidence" value="ECO:0007669"/>
    <property type="project" value="TreeGrafter"/>
</dbReference>
<comment type="caution">
    <text evidence="20">The sequence shown here is derived from an EMBL/GenBank/DDBJ whole genome shotgun (WGS) entry which is preliminary data.</text>
</comment>
<evidence type="ECO:0000256" key="9">
    <source>
        <dbReference type="ARBA" id="ARBA00022968"/>
    </source>
</evidence>
<evidence type="ECO:0000256" key="13">
    <source>
        <dbReference type="ARBA" id="ARBA00023136"/>
    </source>
</evidence>
<dbReference type="Gene3D" id="2.60.40.1660">
    <property type="entry name" value="Na, k-atpase alpha subunit"/>
    <property type="match status" value="1"/>
</dbReference>
<evidence type="ECO:0000256" key="5">
    <source>
        <dbReference type="ARBA" id="ARBA00022538"/>
    </source>
</evidence>
<dbReference type="PANTHER" id="PTHR11523:SF47">
    <property type="entry name" value="SODIUM_POTASSIUM-TRANSPORTING ATPASE SUBUNIT BETA-3"/>
    <property type="match status" value="1"/>
</dbReference>
<evidence type="ECO:0000256" key="4">
    <source>
        <dbReference type="ARBA" id="ARBA00022475"/>
    </source>
</evidence>
<evidence type="ECO:0000256" key="3">
    <source>
        <dbReference type="ARBA" id="ARBA00022448"/>
    </source>
</evidence>
<reference evidence="20 21" key="1">
    <citation type="journal article" date="2018" name="G3 (Bethesda)">
        <title>A High-Quality Reference Genome for the Invasive Mosquitofish Gambusia affinis Using a Chicago Library.</title>
        <authorList>
            <person name="Hoffberg S.L."/>
            <person name="Troendle N.J."/>
            <person name="Glenn T.C."/>
            <person name="Mahmud O."/>
            <person name="Louha S."/>
            <person name="Chalopin D."/>
            <person name="Bennetzen J.L."/>
            <person name="Mauricio R."/>
        </authorList>
    </citation>
    <scope>NUCLEOTIDE SEQUENCE [LARGE SCALE GENOMIC DNA]</scope>
    <source>
        <strain evidence="20">NE01/NJP1002.9</strain>
        <tissue evidence="20">Muscle</tissue>
    </source>
</reference>
<accession>A0A315VR54</accession>
<keyword evidence="10 19" id="KW-1133">Transmembrane helix</keyword>
<comment type="similarity">
    <text evidence="2">Belongs to the X(+)/potassium ATPases subunit beta family.</text>
</comment>
<evidence type="ECO:0000256" key="11">
    <source>
        <dbReference type="ARBA" id="ARBA00023053"/>
    </source>
</evidence>
<dbReference type="PROSITE" id="PS00390">
    <property type="entry name" value="ATPASE_NA_K_BETA_1"/>
    <property type="match status" value="1"/>
</dbReference>
<keyword evidence="11" id="KW-0915">Sodium</keyword>
<sequence length="410" mass="47804">MSSAPEAQNQEPNQEPPKETNAEQKPEEKEAQEEEKDAAKEEVKVEEKEEKTEEKKEEKKKEEEEEKDKKKKNEQKKEEKKESWKDFIYNPRTGEFLGRTASSWGLIFLFYLIFYGFLAGMFILTIWVMLQTLDDAVPRHQDLLASPGLVFRPHAVEISYNRSDPTKYNPYVQQLHDLLQQYNDSIQEGNDLCLVGEYTDQDDQPKKKVCQFKRSNLRQCSGLPDTSFGYAEGQPCVIIKLNRVIGLKPEGDPYINCTAKRNTPLQMIYFPPEGRLDKMFFPYYGKIAHPDYVQPLVAVKLLLTKEDYNVEQTVECKVEGSNLRNSDERDKYLGRVTFRLKEEELRWILLRRWEQIRKESRLMVPRAALIPQNSSHLLRRRKRVPTDGAASCSHPLKILSPQTQEKNGPE</sequence>
<feature type="transmembrane region" description="Helical" evidence="19">
    <location>
        <begin position="106"/>
        <end position="130"/>
    </location>
</feature>
<dbReference type="PANTHER" id="PTHR11523">
    <property type="entry name" value="SODIUM/POTASSIUM-DEPENDENT ATPASE BETA SUBUNIT"/>
    <property type="match status" value="1"/>
</dbReference>
<keyword evidence="4" id="KW-1003">Cell membrane</keyword>
<feature type="compositionally biased region" description="Polar residues" evidence="18">
    <location>
        <begin position="1"/>
        <end position="13"/>
    </location>
</feature>
<evidence type="ECO:0000256" key="1">
    <source>
        <dbReference type="ARBA" id="ARBA00004401"/>
    </source>
</evidence>
<dbReference type="GO" id="GO:0030007">
    <property type="term" value="P:intracellular potassium ion homeostasis"/>
    <property type="evidence" value="ECO:0007669"/>
    <property type="project" value="TreeGrafter"/>
</dbReference>
<keyword evidence="9" id="KW-0735">Signal-anchor</keyword>
<dbReference type="GO" id="GO:0006883">
    <property type="term" value="P:intracellular sodium ion homeostasis"/>
    <property type="evidence" value="ECO:0007669"/>
    <property type="project" value="TreeGrafter"/>
</dbReference>
<evidence type="ECO:0000313" key="21">
    <source>
        <dbReference type="Proteomes" id="UP000250572"/>
    </source>
</evidence>
<evidence type="ECO:0000256" key="19">
    <source>
        <dbReference type="SAM" id="Phobius"/>
    </source>
</evidence>
<feature type="compositionally biased region" description="Basic and acidic residues" evidence="18">
    <location>
        <begin position="37"/>
        <end position="62"/>
    </location>
</feature>